<protein>
    <submittedName>
        <fullName evidence="1">Polysaccharide deacetylase family protein</fullName>
    </submittedName>
</protein>
<dbReference type="AlphaFoldDB" id="C5BJ28"/>
<dbReference type="EMBL" id="CP001614">
    <property type="protein sequence ID" value="ACR13017.1"/>
    <property type="molecule type" value="Genomic_DNA"/>
</dbReference>
<dbReference type="KEGG" id="ttu:TERTU_4430"/>
<name>C5BJ28_TERTT</name>
<keyword evidence="2" id="KW-1185">Reference proteome</keyword>
<organism evidence="1 2">
    <name type="scientific">Teredinibacter turnerae (strain ATCC 39867 / T7901)</name>
    <dbReference type="NCBI Taxonomy" id="377629"/>
    <lineage>
        <taxon>Bacteria</taxon>
        <taxon>Pseudomonadati</taxon>
        <taxon>Pseudomonadota</taxon>
        <taxon>Gammaproteobacteria</taxon>
        <taxon>Cellvibrionales</taxon>
        <taxon>Cellvibrionaceae</taxon>
        <taxon>Teredinibacter</taxon>
    </lineage>
</organism>
<dbReference type="HOGENOM" id="CLU_041643_2_0_6"/>
<reference evidence="1 2" key="1">
    <citation type="journal article" date="2009" name="PLoS ONE">
        <title>The complete genome of Teredinibacter turnerae T7901: an intracellular endosymbiont of marine wood-boring bivalves (shipworms).</title>
        <authorList>
            <person name="Yang J.C."/>
            <person name="Madupu R."/>
            <person name="Durkin A.S."/>
            <person name="Ekborg N.A."/>
            <person name="Pedamallu C.S."/>
            <person name="Hostetler J.B."/>
            <person name="Radune D."/>
            <person name="Toms B.S."/>
            <person name="Henrissat B."/>
            <person name="Coutinho P.M."/>
            <person name="Schwarz S."/>
            <person name="Field L."/>
            <person name="Trindade-Silva A.E."/>
            <person name="Soares C.A.G."/>
            <person name="Elshahawi S."/>
            <person name="Hanora A."/>
            <person name="Schmidt E.W."/>
            <person name="Haygood M.G."/>
            <person name="Posfai J."/>
            <person name="Benner J."/>
            <person name="Madinger C."/>
            <person name="Nove J."/>
            <person name="Anton B."/>
            <person name="Chaudhary K."/>
            <person name="Foster J."/>
            <person name="Holman A."/>
            <person name="Kumar S."/>
            <person name="Lessard P.A."/>
            <person name="Luyten Y.A."/>
            <person name="Slatko B."/>
            <person name="Wood N."/>
            <person name="Wu B."/>
            <person name="Teplitski M."/>
            <person name="Mougous J.D."/>
            <person name="Ward N."/>
            <person name="Eisen J.A."/>
            <person name="Badger J.H."/>
            <person name="Distel D.L."/>
        </authorList>
    </citation>
    <scope>NUCLEOTIDE SEQUENCE [LARGE SCALE GENOMIC DNA]</scope>
    <source>
        <strain evidence="2">ATCC 39867 / T7901</strain>
    </source>
</reference>
<dbReference type="Pfam" id="PF04748">
    <property type="entry name" value="Polysacc_deac_2"/>
    <property type="match status" value="1"/>
</dbReference>
<evidence type="ECO:0000313" key="2">
    <source>
        <dbReference type="Proteomes" id="UP000009080"/>
    </source>
</evidence>
<dbReference type="InterPro" id="IPR011330">
    <property type="entry name" value="Glyco_hydro/deAcase_b/a-brl"/>
</dbReference>
<dbReference type="GO" id="GO:0005975">
    <property type="term" value="P:carbohydrate metabolic process"/>
    <property type="evidence" value="ECO:0007669"/>
    <property type="project" value="InterPro"/>
</dbReference>
<sequence length="275" mass="29613">MHLPPCLQPGAGLLLRTLLIGLAWLTEAAHAQSPSQAQLLANAPEVAIIIDDLGYKRKLGTEILALPWPLTAAIIPFTPYATTLAESAHVAGKEVMVHAPMEPVAPRPWEQGLAISQDETEFRERCGAMLDAVPYAVGLNNHGGSRLTASSDHMHWLMAELDAKRFYFIDSRTSADSIAEDIAQTMGLATASRNVFLDNTRDPEAILAQLGKLETIARQHGYAIGIGHPYPETLQALQLGLGAMANRGITLVPVSRLLAQKSAARQLADSTAHPR</sequence>
<dbReference type="CDD" id="cd10936">
    <property type="entry name" value="CE4_DAC2"/>
    <property type="match status" value="1"/>
</dbReference>
<proteinExistence type="predicted"/>
<dbReference type="InterPro" id="IPR006837">
    <property type="entry name" value="Divergent_DAC"/>
</dbReference>
<gene>
    <name evidence="1" type="ordered locus">TERTU_4430</name>
</gene>
<evidence type="ECO:0000313" key="1">
    <source>
        <dbReference type="EMBL" id="ACR13017.1"/>
    </source>
</evidence>
<dbReference type="SUPFAM" id="SSF88713">
    <property type="entry name" value="Glycoside hydrolase/deacetylase"/>
    <property type="match status" value="1"/>
</dbReference>
<dbReference type="PANTHER" id="PTHR30105:SF2">
    <property type="entry name" value="DIVERGENT POLYSACCHARIDE DEACETYLASE SUPERFAMILY"/>
    <property type="match status" value="1"/>
</dbReference>
<dbReference type="Proteomes" id="UP000009080">
    <property type="component" value="Chromosome"/>
</dbReference>
<dbReference type="Gene3D" id="3.20.20.370">
    <property type="entry name" value="Glycoside hydrolase/deacetylase"/>
    <property type="match status" value="1"/>
</dbReference>
<dbReference type="eggNOG" id="COG2861">
    <property type="taxonomic scope" value="Bacteria"/>
</dbReference>
<dbReference type="PANTHER" id="PTHR30105">
    <property type="entry name" value="UNCHARACTERIZED YIBQ-RELATED"/>
    <property type="match status" value="1"/>
</dbReference>
<dbReference type="STRING" id="377629.TERTU_4430"/>
<accession>C5BJ28</accession>